<keyword evidence="4 5" id="KW-0408">Iron</keyword>
<evidence type="ECO:0000256" key="2">
    <source>
        <dbReference type="ARBA" id="ARBA00022723"/>
    </source>
</evidence>
<evidence type="ECO:0000313" key="8">
    <source>
        <dbReference type="EMBL" id="ORW10469.1"/>
    </source>
</evidence>
<proteinExistence type="predicted"/>
<dbReference type="PROSITE" id="PS50905">
    <property type="entry name" value="FERRITIN_LIKE"/>
    <property type="match status" value="1"/>
</dbReference>
<dbReference type="GO" id="GO:0008199">
    <property type="term" value="F:ferric iron binding"/>
    <property type="evidence" value="ECO:0007669"/>
    <property type="project" value="InterPro"/>
</dbReference>
<dbReference type="GO" id="GO:0004322">
    <property type="term" value="F:ferroxidase activity"/>
    <property type="evidence" value="ECO:0007669"/>
    <property type="project" value="TreeGrafter"/>
</dbReference>
<name>A0A1X1YH87_9MYCO</name>
<feature type="binding site" evidence="5">
    <location>
        <position position="132"/>
    </location>
    <ligand>
        <name>Fe cation</name>
        <dbReference type="ChEBI" id="CHEBI:24875"/>
        <label>1</label>
    </ligand>
</feature>
<dbReference type="RefSeq" id="WP_085265103.1">
    <property type="nucleotide sequence ID" value="NZ_JACKVG010000004.1"/>
</dbReference>
<dbReference type="Proteomes" id="UP000193866">
    <property type="component" value="Unassembled WGS sequence"/>
</dbReference>
<dbReference type="InterPro" id="IPR009078">
    <property type="entry name" value="Ferritin-like_SF"/>
</dbReference>
<dbReference type="InterPro" id="IPR041719">
    <property type="entry name" value="Ferritin_prok"/>
</dbReference>
<organism evidence="8 9">
    <name type="scientific">Mycolicibacter longobardus</name>
    <dbReference type="NCBI Taxonomy" id="1108812"/>
    <lineage>
        <taxon>Bacteria</taxon>
        <taxon>Bacillati</taxon>
        <taxon>Actinomycetota</taxon>
        <taxon>Actinomycetes</taxon>
        <taxon>Mycobacteriales</taxon>
        <taxon>Mycobacteriaceae</taxon>
        <taxon>Mycolicibacter</taxon>
    </lineage>
</organism>
<dbReference type="Gene3D" id="1.20.1260.10">
    <property type="match status" value="1"/>
</dbReference>
<dbReference type="EMBL" id="LQPG01000022">
    <property type="protein sequence ID" value="ORW10469.1"/>
    <property type="molecule type" value="Genomic_DNA"/>
</dbReference>
<dbReference type="PANTHER" id="PTHR11431">
    <property type="entry name" value="FERRITIN"/>
    <property type="match status" value="1"/>
</dbReference>
<gene>
    <name evidence="8" type="ORF">AWC16_13935</name>
</gene>
<dbReference type="PANTHER" id="PTHR11431:SF127">
    <property type="entry name" value="BACTERIAL NON-HEME FERRITIN"/>
    <property type="match status" value="1"/>
</dbReference>
<dbReference type="STRING" id="1108812.AWC16_13935"/>
<dbReference type="InterPro" id="IPR012347">
    <property type="entry name" value="Ferritin-like"/>
</dbReference>
<dbReference type="InterPro" id="IPR009040">
    <property type="entry name" value="Ferritin-like_diiron"/>
</dbReference>
<feature type="binding site" evidence="5">
    <location>
        <position position="99"/>
    </location>
    <ligand>
        <name>Fe cation</name>
        <dbReference type="ChEBI" id="CHEBI:24875"/>
        <label>1</label>
    </ligand>
</feature>
<dbReference type="CDD" id="cd01055">
    <property type="entry name" value="Nonheme_Ferritin"/>
    <property type="match status" value="1"/>
</dbReference>
<feature type="binding site" evidence="5">
    <location>
        <position position="22"/>
    </location>
    <ligand>
        <name>Fe cation</name>
        <dbReference type="ChEBI" id="CHEBI:24875"/>
        <label>1</label>
    </ligand>
</feature>
<dbReference type="GO" id="GO:0008198">
    <property type="term" value="F:ferrous iron binding"/>
    <property type="evidence" value="ECO:0007669"/>
    <property type="project" value="TreeGrafter"/>
</dbReference>
<dbReference type="SUPFAM" id="SSF47240">
    <property type="entry name" value="Ferritin-like"/>
    <property type="match status" value="1"/>
</dbReference>
<feature type="domain" description="Ferritin-like diiron" evidence="7">
    <location>
        <begin position="5"/>
        <end position="150"/>
    </location>
</feature>
<accession>A0A1X1YH87</accession>
<dbReference type="OrthoDB" id="9801481at2"/>
<reference evidence="8 9" key="1">
    <citation type="submission" date="2016-01" db="EMBL/GenBank/DDBJ databases">
        <title>The new phylogeny of the genus Mycobacterium.</title>
        <authorList>
            <person name="Tarcisio F."/>
            <person name="Conor M."/>
            <person name="Antonella G."/>
            <person name="Elisabetta G."/>
            <person name="Giulia F.S."/>
            <person name="Sara T."/>
            <person name="Anna F."/>
            <person name="Clotilde B."/>
            <person name="Roberto B."/>
            <person name="Veronica D.S."/>
            <person name="Fabio R."/>
            <person name="Monica P."/>
            <person name="Olivier J."/>
            <person name="Enrico T."/>
            <person name="Nicola S."/>
        </authorList>
    </citation>
    <scope>NUCLEOTIDE SEQUENCE [LARGE SCALE GENOMIC DNA]</scope>
    <source>
        <strain evidence="8 9">DSM 45394</strain>
    </source>
</reference>
<sequence length="179" mass="20367">MAENETHTSKFHALLQEQIYHEFTAAQQYVAVAVYFDGSDYPQLAKFFYAQAVEERSHAMMMVQYLLDRAIDVEIPGVDAVRNHFDAPRDALALMLDQERTVTDQISRLTSVARDEGDHLGEQFMQWFLREQVEEVALMTRLLRVADRAGHNMFDLENFIAREIGTVSQEAGAPRVAGG</sequence>
<keyword evidence="1 6" id="KW-0409">Iron storage</keyword>
<dbReference type="GO" id="GO:0005829">
    <property type="term" value="C:cytosol"/>
    <property type="evidence" value="ECO:0007669"/>
    <property type="project" value="TreeGrafter"/>
</dbReference>
<keyword evidence="3" id="KW-0560">Oxidoreductase</keyword>
<keyword evidence="2 5" id="KW-0479">Metal-binding</keyword>
<keyword evidence="9" id="KW-1185">Reference proteome</keyword>
<evidence type="ECO:0000256" key="4">
    <source>
        <dbReference type="ARBA" id="ARBA00023004"/>
    </source>
</evidence>
<feature type="binding site" evidence="5">
    <location>
        <position position="58"/>
    </location>
    <ligand>
        <name>Fe cation</name>
        <dbReference type="ChEBI" id="CHEBI:24875"/>
        <label>1</label>
    </ligand>
</feature>
<dbReference type="InterPro" id="IPR001519">
    <property type="entry name" value="Ferritin"/>
</dbReference>
<dbReference type="Pfam" id="PF00210">
    <property type="entry name" value="Ferritin"/>
    <property type="match status" value="1"/>
</dbReference>
<comment type="caution">
    <text evidence="8">The sequence shown here is derived from an EMBL/GenBank/DDBJ whole genome shotgun (WGS) entry which is preliminary data.</text>
</comment>
<dbReference type="GO" id="GO:0006879">
    <property type="term" value="P:intracellular iron ion homeostasis"/>
    <property type="evidence" value="ECO:0007669"/>
    <property type="project" value="UniProtKB-KW"/>
</dbReference>
<dbReference type="AlphaFoldDB" id="A0A1X1YH87"/>
<dbReference type="InterPro" id="IPR008331">
    <property type="entry name" value="Ferritin_DPS_dom"/>
</dbReference>
<evidence type="ECO:0000256" key="3">
    <source>
        <dbReference type="ARBA" id="ARBA00023002"/>
    </source>
</evidence>
<evidence type="ECO:0000256" key="5">
    <source>
        <dbReference type="PIRSR" id="PIRSR601519-1"/>
    </source>
</evidence>
<evidence type="ECO:0000259" key="7">
    <source>
        <dbReference type="PROSITE" id="PS50905"/>
    </source>
</evidence>
<evidence type="ECO:0000313" key="9">
    <source>
        <dbReference type="Proteomes" id="UP000193866"/>
    </source>
</evidence>
<feature type="binding site" evidence="5">
    <location>
        <position position="55"/>
    </location>
    <ligand>
        <name>Fe cation</name>
        <dbReference type="ChEBI" id="CHEBI:24875"/>
        <label>1</label>
    </ligand>
</feature>
<dbReference type="GO" id="GO:0006826">
    <property type="term" value="P:iron ion transport"/>
    <property type="evidence" value="ECO:0007669"/>
    <property type="project" value="InterPro"/>
</dbReference>
<protein>
    <recommendedName>
        <fullName evidence="6">Ferritin</fullName>
    </recommendedName>
</protein>
<evidence type="ECO:0000256" key="1">
    <source>
        <dbReference type="ARBA" id="ARBA00022434"/>
    </source>
</evidence>
<evidence type="ECO:0000256" key="6">
    <source>
        <dbReference type="RuleBase" id="RU361145"/>
    </source>
</evidence>